<dbReference type="CDD" id="cd06503">
    <property type="entry name" value="ATP-synt_Fo_b"/>
    <property type="match status" value="1"/>
</dbReference>
<protein>
    <recommendedName>
        <fullName evidence="13">ATP synthase subunit b</fullName>
    </recommendedName>
    <alternativeName>
        <fullName evidence="13">ATP synthase F(0) sector subunit b</fullName>
    </alternativeName>
    <alternativeName>
        <fullName evidence="13">ATPase subunit I</fullName>
    </alternativeName>
    <alternativeName>
        <fullName evidence="13">F-type ATPase subunit b</fullName>
        <shortName evidence="13">F-ATPase subunit b</shortName>
    </alternativeName>
</protein>
<dbReference type="PANTHER" id="PTHR33445">
    <property type="entry name" value="ATP SYNTHASE SUBUNIT B', CHLOROPLASTIC"/>
    <property type="match status" value="1"/>
</dbReference>
<feature type="compositionally biased region" description="Low complexity" evidence="15">
    <location>
        <begin position="140"/>
        <end position="151"/>
    </location>
</feature>
<keyword evidence="8 13" id="KW-0472">Membrane</keyword>
<feature type="transmembrane region" description="Helical" evidence="13">
    <location>
        <begin position="6"/>
        <end position="26"/>
    </location>
</feature>
<reference evidence="16 17" key="1">
    <citation type="submission" date="2021-07" db="EMBL/GenBank/DDBJ databases">
        <title>Stakelama flava sp. nov., a novel endophytic bacterium isolated from branch of Kandelia candel.</title>
        <authorList>
            <person name="Tuo L."/>
        </authorList>
    </citation>
    <scope>NUCLEOTIDE SEQUENCE [LARGE SCALE GENOMIC DNA]</scope>
    <source>
        <strain evidence="16 17">CBK3Z-3</strain>
    </source>
</reference>
<dbReference type="HAMAP" id="MF_01398">
    <property type="entry name" value="ATP_synth_b_bprime"/>
    <property type="match status" value="1"/>
</dbReference>
<dbReference type="InterPro" id="IPR002146">
    <property type="entry name" value="ATP_synth_b/b'su_bac/chlpt"/>
</dbReference>
<dbReference type="Proteomes" id="UP001197214">
    <property type="component" value="Unassembled WGS sequence"/>
</dbReference>
<comment type="caution">
    <text evidence="16">The sequence shown here is derived from an EMBL/GenBank/DDBJ whole genome shotgun (WGS) entry which is preliminary data.</text>
</comment>
<evidence type="ECO:0000256" key="7">
    <source>
        <dbReference type="ARBA" id="ARBA00023065"/>
    </source>
</evidence>
<keyword evidence="5 13" id="KW-0375">Hydrogen ion transport</keyword>
<evidence type="ECO:0000256" key="15">
    <source>
        <dbReference type="SAM" id="MobiDB-lite"/>
    </source>
</evidence>
<keyword evidence="6 13" id="KW-1133">Transmembrane helix</keyword>
<evidence type="ECO:0000313" key="16">
    <source>
        <dbReference type="EMBL" id="MBW4331844.1"/>
    </source>
</evidence>
<evidence type="ECO:0000256" key="5">
    <source>
        <dbReference type="ARBA" id="ARBA00022781"/>
    </source>
</evidence>
<organism evidence="16 17">
    <name type="scientific">Stakelama flava</name>
    <dbReference type="NCBI Taxonomy" id="2860338"/>
    <lineage>
        <taxon>Bacteria</taxon>
        <taxon>Pseudomonadati</taxon>
        <taxon>Pseudomonadota</taxon>
        <taxon>Alphaproteobacteria</taxon>
        <taxon>Sphingomonadales</taxon>
        <taxon>Sphingomonadaceae</taxon>
        <taxon>Stakelama</taxon>
    </lineage>
</organism>
<accession>A0ABS6XNQ8</accession>
<dbReference type="EMBL" id="JAHWZX010000014">
    <property type="protein sequence ID" value="MBW4331844.1"/>
    <property type="molecule type" value="Genomic_DNA"/>
</dbReference>
<evidence type="ECO:0000256" key="10">
    <source>
        <dbReference type="ARBA" id="ARBA00025198"/>
    </source>
</evidence>
<evidence type="ECO:0000256" key="13">
    <source>
        <dbReference type="HAMAP-Rule" id="MF_01398"/>
    </source>
</evidence>
<evidence type="ECO:0000256" key="6">
    <source>
        <dbReference type="ARBA" id="ARBA00022989"/>
    </source>
</evidence>
<gene>
    <name evidence="13" type="primary">atpF</name>
    <name evidence="16" type="ORF">KY084_13300</name>
</gene>
<keyword evidence="9 13" id="KW-0066">ATP synthesis</keyword>
<dbReference type="PANTHER" id="PTHR33445:SF1">
    <property type="entry name" value="ATP SYNTHASE SUBUNIT B"/>
    <property type="match status" value="1"/>
</dbReference>
<evidence type="ECO:0000256" key="2">
    <source>
        <dbReference type="ARBA" id="ARBA00022448"/>
    </source>
</evidence>
<keyword evidence="4 13" id="KW-0812">Transmembrane</keyword>
<evidence type="ECO:0000256" key="14">
    <source>
        <dbReference type="RuleBase" id="RU003848"/>
    </source>
</evidence>
<evidence type="ECO:0000256" key="12">
    <source>
        <dbReference type="ARBA" id="ARBA00037847"/>
    </source>
</evidence>
<dbReference type="InterPro" id="IPR050059">
    <property type="entry name" value="ATP_synthase_B_chain"/>
</dbReference>
<comment type="function">
    <text evidence="10 13">F(1)F(0) ATP synthase produces ATP from ADP in the presence of a proton or sodium gradient. F-type ATPases consist of two structural domains, F(1) containing the extramembraneous catalytic core and F(0) containing the membrane proton channel, linked together by a central stalk and a peripheral stalk. During catalysis, ATP synthesis in the catalytic domain of F(1) is coupled via a rotary mechanism of the central stalk subunits to proton translocation.</text>
</comment>
<comment type="similarity">
    <text evidence="1 13 14">Belongs to the ATPase B chain family.</text>
</comment>
<evidence type="ECO:0000256" key="9">
    <source>
        <dbReference type="ARBA" id="ARBA00023310"/>
    </source>
</evidence>
<keyword evidence="2 13" id="KW-0813">Transport</keyword>
<evidence type="ECO:0000256" key="3">
    <source>
        <dbReference type="ARBA" id="ARBA00022547"/>
    </source>
</evidence>
<evidence type="ECO:0000256" key="1">
    <source>
        <dbReference type="ARBA" id="ARBA00005513"/>
    </source>
</evidence>
<keyword evidence="17" id="KW-1185">Reference proteome</keyword>
<evidence type="ECO:0000256" key="4">
    <source>
        <dbReference type="ARBA" id="ARBA00022692"/>
    </source>
</evidence>
<proteinExistence type="inferred from homology"/>
<dbReference type="Pfam" id="PF00430">
    <property type="entry name" value="ATP-synt_B"/>
    <property type="match status" value="1"/>
</dbReference>
<evidence type="ECO:0000256" key="8">
    <source>
        <dbReference type="ARBA" id="ARBA00023136"/>
    </source>
</evidence>
<comment type="subcellular location">
    <subcellularLocation>
        <location evidence="13">Cell membrane</location>
        <topology evidence="13">Single-pass membrane protein</topology>
    </subcellularLocation>
    <subcellularLocation>
        <location evidence="12">Endomembrane system</location>
        <topology evidence="12">Single-pass membrane protein</topology>
    </subcellularLocation>
</comment>
<sequence length="151" mass="16126">MPQMVWLVVAFAILYFVIVQTTLPRLGRTIDAREKKVMGDLTSAERAKAEADHMQAEYEAGVATAQDKARARVAEARAAAAREIEANNAETNRMLHSKVETAEAALAERRAKAIGEIEAVAAEAAGDIVEKLTGSRPDPAETQAAARAALA</sequence>
<feature type="region of interest" description="Disordered" evidence="15">
    <location>
        <begin position="132"/>
        <end position="151"/>
    </location>
</feature>
<evidence type="ECO:0000256" key="11">
    <source>
        <dbReference type="ARBA" id="ARBA00025614"/>
    </source>
</evidence>
<name>A0ABS6XNQ8_9SPHN</name>
<evidence type="ECO:0000313" key="17">
    <source>
        <dbReference type="Proteomes" id="UP001197214"/>
    </source>
</evidence>
<keyword evidence="7 13" id="KW-0406">Ion transport</keyword>
<keyword evidence="13" id="KW-1003">Cell membrane</keyword>
<keyword evidence="3 13" id="KW-0138">CF(0)</keyword>
<comment type="function">
    <text evidence="11">Component of the F(0) channel, it forms part of the peripheral stalk, linking F(1) to F(0). The b'-subunit is a diverged and duplicated form of b found in plants and photosynthetic bacteria.</text>
</comment>
<comment type="subunit">
    <text evidence="13">F-type ATPases have 2 components, F(1) - the catalytic core - and F(0) - the membrane proton channel. F(1) has five subunits: alpha(3), beta(3), gamma(1), delta(1), epsilon(1). F(0) has three main subunits: a(1), b(2) and c(10-14). The alpha and beta chains form an alternating ring which encloses part of the gamma chain. F(1) is attached to F(0) by a central stalk formed by the gamma and epsilon chains, while a peripheral stalk is formed by the delta and b chains.</text>
</comment>